<dbReference type="InterPro" id="IPR007788">
    <property type="entry name" value="QCT"/>
</dbReference>
<dbReference type="HOGENOM" id="CLU_060272_1_0_0"/>
<reference key="1">
    <citation type="submission" date="2010-11" db="EMBL/GenBank/DDBJ databases">
        <title>The complete sequence of chromosome of Isophaera pallida ATCC 43644.</title>
        <authorList>
            <consortium name="US DOE Joint Genome Institute (JGI-PGF)"/>
            <person name="Lucas S."/>
            <person name="Copeland A."/>
            <person name="Lapidus A."/>
            <person name="Bruce D."/>
            <person name="Goodwin L."/>
            <person name="Pitluck S."/>
            <person name="Kyrpides N."/>
            <person name="Mavromatis K."/>
            <person name="Pagani I."/>
            <person name="Ivanova N."/>
            <person name="Saunders E."/>
            <person name="Brettin T."/>
            <person name="Detter J.C."/>
            <person name="Han C."/>
            <person name="Tapia R."/>
            <person name="Land M."/>
            <person name="Hauser L."/>
            <person name="Markowitz V."/>
            <person name="Cheng J.-F."/>
            <person name="Hugenholtz P."/>
            <person name="Woyke T."/>
            <person name="Wu D."/>
            <person name="Eisen J.A."/>
        </authorList>
    </citation>
    <scope>NUCLEOTIDE SEQUENCE</scope>
    <source>
        <strain>ATCC 43644</strain>
    </source>
</reference>
<keyword evidence="2" id="KW-1133">Transmembrane helix</keyword>
<dbReference type="GO" id="GO:0016603">
    <property type="term" value="F:glutaminyl-peptide cyclotransferase activity"/>
    <property type="evidence" value="ECO:0007669"/>
    <property type="project" value="InterPro"/>
</dbReference>
<dbReference type="InterPro" id="IPR011044">
    <property type="entry name" value="Quino_amine_DH_bsu"/>
</dbReference>
<dbReference type="eggNOG" id="COG3823">
    <property type="taxonomic scope" value="Bacteria"/>
</dbReference>
<evidence type="ECO:0000313" key="4">
    <source>
        <dbReference type="Proteomes" id="UP000008631"/>
    </source>
</evidence>
<dbReference type="PANTHER" id="PTHR31270">
    <property type="entry name" value="GLUTAMINYL-PEPTIDE CYCLOTRANSFERASE"/>
    <property type="match status" value="1"/>
</dbReference>
<gene>
    <name evidence="3" type="ordered locus">Isop_2813</name>
</gene>
<feature type="compositionally biased region" description="Polar residues" evidence="1">
    <location>
        <begin position="1"/>
        <end position="13"/>
    </location>
</feature>
<dbReference type="STRING" id="575540.Isop_2813"/>
<evidence type="ECO:0000256" key="1">
    <source>
        <dbReference type="SAM" id="MobiDB-lite"/>
    </source>
</evidence>
<dbReference type="PANTHER" id="PTHR31270:SF1">
    <property type="entry name" value="GLUTAMINYL-PEPTIDE CYCLOTRANSFERASE"/>
    <property type="match status" value="1"/>
</dbReference>
<dbReference type="InParanoid" id="E8R128"/>
<dbReference type="KEGG" id="ipa:Isop_2813"/>
<keyword evidence="2" id="KW-0812">Transmembrane</keyword>
<dbReference type="InterPro" id="IPR015943">
    <property type="entry name" value="WD40/YVTN_repeat-like_dom_sf"/>
</dbReference>
<keyword evidence="4" id="KW-1185">Reference proteome</keyword>
<dbReference type="Pfam" id="PF05096">
    <property type="entry name" value="Glu_cyclase_2"/>
    <property type="match status" value="1"/>
</dbReference>
<feature type="transmembrane region" description="Helical" evidence="2">
    <location>
        <begin position="43"/>
        <end position="61"/>
    </location>
</feature>
<name>E8R128_ISOPI</name>
<evidence type="ECO:0000313" key="3">
    <source>
        <dbReference type="EMBL" id="ADV63379.1"/>
    </source>
</evidence>
<dbReference type="Gene3D" id="2.130.10.10">
    <property type="entry name" value="YVTN repeat-like/Quinoprotein amine dehydrogenase"/>
    <property type="match status" value="1"/>
</dbReference>
<dbReference type="Proteomes" id="UP000008631">
    <property type="component" value="Chromosome"/>
</dbReference>
<dbReference type="EMBL" id="CP002353">
    <property type="protein sequence ID" value="ADV63379.1"/>
    <property type="molecule type" value="Genomic_DNA"/>
</dbReference>
<evidence type="ECO:0000256" key="2">
    <source>
        <dbReference type="SAM" id="Phobius"/>
    </source>
</evidence>
<proteinExistence type="predicted"/>
<sequence>MVANTSPSHSTDSVAPVAGRTWESAEPTRPLPAATPRGRGRKFGGLAALGVIALGAAWAGWKWNALNPEAGALPIWKVKVVKVLPHDPTAFTQGLTFDNGVLFEGTGRYGQTRLKKIDPATGRTLAEVECDPRIFGEGIEVLGDDLYQLTWQNRVCLVYDKTTLQPRSKRFSYTGEGWGLTTDGKTLYMSDGSSILKVIDPADFKTLRRVRVRDGRRPIENINELEYVNGEILANVWYEDFVARIDPATGRVLGWIDLRGLLTATERPDREMVLNGIAYDPATKRLWVTGKNWPKLFQVELATGGGR</sequence>
<organism evidence="3 4">
    <name type="scientific">Isosphaera pallida (strain ATCC 43644 / DSM 9630 / IS1B)</name>
    <dbReference type="NCBI Taxonomy" id="575540"/>
    <lineage>
        <taxon>Bacteria</taxon>
        <taxon>Pseudomonadati</taxon>
        <taxon>Planctomycetota</taxon>
        <taxon>Planctomycetia</taxon>
        <taxon>Isosphaerales</taxon>
        <taxon>Isosphaeraceae</taxon>
        <taxon>Isosphaera</taxon>
    </lineage>
</organism>
<dbReference type="SUPFAM" id="SSF50969">
    <property type="entry name" value="YVTN repeat-like/Quinoprotein amine dehydrogenase"/>
    <property type="match status" value="1"/>
</dbReference>
<dbReference type="OrthoDB" id="9783700at2"/>
<protein>
    <submittedName>
        <fullName evidence="3">Glutamine cyclotransferase</fullName>
    </submittedName>
</protein>
<feature type="region of interest" description="Disordered" evidence="1">
    <location>
        <begin position="1"/>
        <end position="37"/>
    </location>
</feature>
<dbReference type="AlphaFoldDB" id="E8R128"/>
<reference evidence="3 4" key="2">
    <citation type="journal article" date="2011" name="Stand. Genomic Sci.">
        <title>Complete genome sequence of Isosphaera pallida type strain (IS1B).</title>
        <authorList>
            <consortium name="US DOE Joint Genome Institute (JGI-PGF)"/>
            <person name="Goker M."/>
            <person name="Cleland D."/>
            <person name="Saunders E."/>
            <person name="Lapidus A."/>
            <person name="Nolan M."/>
            <person name="Lucas S."/>
            <person name="Hammon N."/>
            <person name="Deshpande S."/>
            <person name="Cheng J.F."/>
            <person name="Tapia R."/>
            <person name="Han C."/>
            <person name="Goodwin L."/>
            <person name="Pitluck S."/>
            <person name="Liolios K."/>
            <person name="Pagani I."/>
            <person name="Ivanova N."/>
            <person name="Mavromatis K."/>
            <person name="Pati A."/>
            <person name="Chen A."/>
            <person name="Palaniappan K."/>
            <person name="Land M."/>
            <person name="Hauser L."/>
            <person name="Chang Y.J."/>
            <person name="Jeffries C.D."/>
            <person name="Detter J.C."/>
            <person name="Beck B."/>
            <person name="Woyke T."/>
            <person name="Bristow J."/>
            <person name="Eisen J.A."/>
            <person name="Markowitz V."/>
            <person name="Hugenholtz P."/>
            <person name="Kyrpides N.C."/>
            <person name="Klenk H.P."/>
        </authorList>
    </citation>
    <scope>NUCLEOTIDE SEQUENCE [LARGE SCALE GENOMIC DNA]</scope>
    <source>
        <strain evidence="4">ATCC 43644 / DSM 9630 / IS1B</strain>
    </source>
</reference>
<keyword evidence="2" id="KW-0472">Membrane</keyword>
<accession>E8R128</accession>